<keyword evidence="3" id="KW-1185">Reference proteome</keyword>
<dbReference type="SUPFAM" id="SSF53850">
    <property type="entry name" value="Periplasmic binding protein-like II"/>
    <property type="match status" value="1"/>
</dbReference>
<dbReference type="RefSeq" id="WP_170141578.1">
    <property type="nucleotide sequence ID" value="NZ_QKYU01000016.1"/>
</dbReference>
<dbReference type="PANTHER" id="PTHR42928">
    <property type="entry name" value="TRICARBOXYLATE-BINDING PROTEIN"/>
    <property type="match status" value="1"/>
</dbReference>
<dbReference type="InterPro" id="IPR042100">
    <property type="entry name" value="Bug_dom1"/>
</dbReference>
<evidence type="ECO:0000313" key="3">
    <source>
        <dbReference type="Proteomes" id="UP000249688"/>
    </source>
</evidence>
<gene>
    <name evidence="2" type="ORF">C8P66_11677</name>
</gene>
<dbReference type="PIRSF" id="PIRSF017082">
    <property type="entry name" value="YflP"/>
    <property type="match status" value="1"/>
</dbReference>
<sequence length="334" mass="34441">MTRIPPTLGRRSFAALAGTTLTGTLAMPGLARAQAAWPDRPVRVIVPFPGGSTPDIAARAVAAHFTTAFGQPFVVDNRSGAGGNIGTDAIAKATDGHVIGVSINSPLAVAPALYPNLPYDPRRDLVPISLLVRSPQLLVVHPSVPATDLAGFIAYAKANPGKMTYASVGAGSGSHLAMEDFMARTGTTMEHAPYRGFPPAVLDLVAGRIETMFVSAGAVLAQVNEGRVRALAVTADARIPTAPNVPTLAEAGLPDATSYGWVALVAPSATPAARVARLATEAQAALADARTRTTLEAAGFEIVASSPEQAAAYIATEAERWGGLVRRLGIRIDS</sequence>
<comment type="similarity">
    <text evidence="1">Belongs to the UPF0065 (bug) family.</text>
</comment>
<dbReference type="Gene3D" id="3.40.190.10">
    <property type="entry name" value="Periplasmic binding protein-like II"/>
    <property type="match status" value="1"/>
</dbReference>
<dbReference type="AlphaFoldDB" id="A0A2W7I8E1"/>
<dbReference type="PROSITE" id="PS51318">
    <property type="entry name" value="TAT"/>
    <property type="match status" value="1"/>
</dbReference>
<keyword evidence="2" id="KW-0675">Receptor</keyword>
<dbReference type="PANTHER" id="PTHR42928:SF5">
    <property type="entry name" value="BLR1237 PROTEIN"/>
    <property type="match status" value="1"/>
</dbReference>
<dbReference type="InterPro" id="IPR005064">
    <property type="entry name" value="BUG"/>
</dbReference>
<dbReference type="InterPro" id="IPR006311">
    <property type="entry name" value="TAT_signal"/>
</dbReference>
<accession>A0A2W7I8E1</accession>
<proteinExistence type="inferred from homology"/>
<dbReference type="CDD" id="cd07012">
    <property type="entry name" value="PBP2_Bug_TTT"/>
    <property type="match status" value="1"/>
</dbReference>
<reference evidence="2 3" key="1">
    <citation type="submission" date="2018-06" db="EMBL/GenBank/DDBJ databases">
        <title>Genomic Encyclopedia of Archaeal and Bacterial Type Strains, Phase II (KMG-II): from individual species to whole genera.</title>
        <authorList>
            <person name="Goeker M."/>
        </authorList>
    </citation>
    <scope>NUCLEOTIDE SEQUENCE [LARGE SCALE GENOMIC DNA]</scope>
    <source>
        <strain evidence="2 3">DSM 24525</strain>
    </source>
</reference>
<organism evidence="2 3">
    <name type="scientific">Humitalea rosea</name>
    <dbReference type="NCBI Taxonomy" id="990373"/>
    <lineage>
        <taxon>Bacteria</taxon>
        <taxon>Pseudomonadati</taxon>
        <taxon>Pseudomonadota</taxon>
        <taxon>Alphaproteobacteria</taxon>
        <taxon>Acetobacterales</taxon>
        <taxon>Roseomonadaceae</taxon>
        <taxon>Humitalea</taxon>
    </lineage>
</organism>
<evidence type="ECO:0000256" key="1">
    <source>
        <dbReference type="ARBA" id="ARBA00006987"/>
    </source>
</evidence>
<dbReference type="Proteomes" id="UP000249688">
    <property type="component" value="Unassembled WGS sequence"/>
</dbReference>
<evidence type="ECO:0000313" key="2">
    <source>
        <dbReference type="EMBL" id="PZW43156.1"/>
    </source>
</evidence>
<name>A0A2W7I8E1_9PROT</name>
<dbReference type="EMBL" id="QKYU01000016">
    <property type="protein sequence ID" value="PZW43156.1"/>
    <property type="molecule type" value="Genomic_DNA"/>
</dbReference>
<comment type="caution">
    <text evidence="2">The sequence shown here is derived from an EMBL/GenBank/DDBJ whole genome shotgun (WGS) entry which is preliminary data.</text>
</comment>
<dbReference type="Pfam" id="PF03401">
    <property type="entry name" value="TctC"/>
    <property type="match status" value="1"/>
</dbReference>
<dbReference type="Gene3D" id="3.40.190.150">
    <property type="entry name" value="Bordetella uptake gene, domain 1"/>
    <property type="match status" value="1"/>
</dbReference>
<protein>
    <submittedName>
        <fullName evidence="2">Tripartite-type tricarboxylate transporter receptor subunit TctC</fullName>
    </submittedName>
</protein>